<dbReference type="GO" id="GO:0007043">
    <property type="term" value="P:cell-cell junction assembly"/>
    <property type="evidence" value="ECO:0007669"/>
    <property type="project" value="TreeGrafter"/>
</dbReference>
<proteinExistence type="predicted"/>
<evidence type="ECO:0000256" key="4">
    <source>
        <dbReference type="ARBA" id="ARBA00022729"/>
    </source>
</evidence>
<dbReference type="SUPFAM" id="SSF49313">
    <property type="entry name" value="Cadherin-like"/>
    <property type="match status" value="8"/>
</dbReference>
<evidence type="ECO:0000256" key="11">
    <source>
        <dbReference type="SAM" id="SignalP"/>
    </source>
</evidence>
<reference evidence="14" key="1">
    <citation type="submission" date="2012-01" db="EMBL/GenBank/DDBJ databases">
        <authorList>
            <person name="Walter R."/>
            <person name="Schartl M."/>
            <person name="Warren W."/>
        </authorList>
    </citation>
    <scope>NUCLEOTIDE SEQUENCE [LARGE SCALE GENOMIC DNA]</scope>
    <source>
        <strain evidence="14">JP 163 A</strain>
    </source>
</reference>
<feature type="chain" id="PRO_5017444451" evidence="11">
    <location>
        <begin position="19"/>
        <end position="1028"/>
    </location>
</feature>
<dbReference type="GO" id="GO:0016342">
    <property type="term" value="C:catenin complex"/>
    <property type="evidence" value="ECO:0007669"/>
    <property type="project" value="TreeGrafter"/>
</dbReference>
<dbReference type="CDD" id="cd11304">
    <property type="entry name" value="Cadherin_repeat"/>
    <property type="match status" value="3"/>
</dbReference>
<dbReference type="GO" id="GO:0005912">
    <property type="term" value="C:adherens junction"/>
    <property type="evidence" value="ECO:0007669"/>
    <property type="project" value="TreeGrafter"/>
</dbReference>
<feature type="domain" description="Cadherin" evidence="12">
    <location>
        <begin position="653"/>
        <end position="760"/>
    </location>
</feature>
<dbReference type="GO" id="GO:0042074">
    <property type="term" value="P:cell migration involved in gastrulation"/>
    <property type="evidence" value="ECO:0007669"/>
    <property type="project" value="UniProtKB-ARBA"/>
</dbReference>
<feature type="domain" description="Cadherin" evidence="12">
    <location>
        <begin position="510"/>
        <end position="612"/>
    </location>
</feature>
<evidence type="ECO:0000256" key="8">
    <source>
        <dbReference type="ARBA" id="ARBA00023136"/>
    </source>
</evidence>
<evidence type="ECO:0000313" key="14">
    <source>
        <dbReference type="Proteomes" id="UP000002852"/>
    </source>
</evidence>
<dbReference type="GO" id="GO:0030010">
    <property type="term" value="P:establishment of cell polarity"/>
    <property type="evidence" value="ECO:0007669"/>
    <property type="project" value="UniProtKB-ARBA"/>
</dbReference>
<keyword evidence="5" id="KW-0677">Repeat</keyword>
<keyword evidence="3" id="KW-0479">Metal-binding</keyword>
<dbReference type="AlphaFoldDB" id="A0A3B5QEA8"/>
<feature type="domain" description="Cadherin" evidence="12">
    <location>
        <begin position="166"/>
        <end position="273"/>
    </location>
</feature>
<dbReference type="GO" id="GO:0007398">
    <property type="term" value="P:ectoderm development"/>
    <property type="evidence" value="ECO:0007669"/>
    <property type="project" value="UniProtKB-ARBA"/>
</dbReference>
<dbReference type="GO" id="GO:0005509">
    <property type="term" value="F:calcium ion binding"/>
    <property type="evidence" value="ECO:0007669"/>
    <property type="project" value="UniProtKB-UniRule"/>
</dbReference>
<dbReference type="InterPro" id="IPR039808">
    <property type="entry name" value="Cadherin"/>
</dbReference>
<evidence type="ECO:0000256" key="6">
    <source>
        <dbReference type="ARBA" id="ARBA00022837"/>
    </source>
</evidence>
<dbReference type="InterPro" id="IPR002126">
    <property type="entry name" value="Cadherin-like_dom"/>
</dbReference>
<organism evidence="13 14">
    <name type="scientific">Xiphophorus maculatus</name>
    <name type="common">Southern platyfish</name>
    <name type="synonym">Platypoecilus maculatus</name>
    <dbReference type="NCBI Taxonomy" id="8083"/>
    <lineage>
        <taxon>Eukaryota</taxon>
        <taxon>Metazoa</taxon>
        <taxon>Chordata</taxon>
        <taxon>Craniata</taxon>
        <taxon>Vertebrata</taxon>
        <taxon>Euteleostomi</taxon>
        <taxon>Actinopterygii</taxon>
        <taxon>Neopterygii</taxon>
        <taxon>Teleostei</taxon>
        <taxon>Neoteleostei</taxon>
        <taxon>Acanthomorphata</taxon>
        <taxon>Ovalentaria</taxon>
        <taxon>Atherinomorphae</taxon>
        <taxon>Cyprinodontiformes</taxon>
        <taxon>Poeciliidae</taxon>
        <taxon>Poeciliinae</taxon>
        <taxon>Xiphophorus</taxon>
    </lineage>
</organism>
<dbReference type="GeneTree" id="ENSGT00940000163878"/>
<keyword evidence="7" id="KW-0130">Cell adhesion</keyword>
<dbReference type="GO" id="GO:0016339">
    <property type="term" value="P:calcium-dependent cell-cell adhesion via plasma membrane cell adhesion molecules"/>
    <property type="evidence" value="ECO:0007669"/>
    <property type="project" value="TreeGrafter"/>
</dbReference>
<feature type="signal peptide" evidence="11">
    <location>
        <begin position="1"/>
        <end position="18"/>
    </location>
</feature>
<keyword evidence="2" id="KW-1003">Cell membrane</keyword>
<dbReference type="GO" id="GO:0001764">
    <property type="term" value="P:neuron migration"/>
    <property type="evidence" value="ECO:0007669"/>
    <property type="project" value="UniProtKB-ARBA"/>
</dbReference>
<dbReference type="InterPro" id="IPR014868">
    <property type="entry name" value="Cadherin_pro_dom"/>
</dbReference>
<dbReference type="PROSITE" id="PS50268">
    <property type="entry name" value="CADHERIN_2"/>
    <property type="match status" value="7"/>
</dbReference>
<evidence type="ECO:0000256" key="5">
    <source>
        <dbReference type="ARBA" id="ARBA00022737"/>
    </source>
</evidence>
<dbReference type="GO" id="GO:0007498">
    <property type="term" value="P:mesoderm development"/>
    <property type="evidence" value="ECO:0007669"/>
    <property type="project" value="UniProtKB-ARBA"/>
</dbReference>
<evidence type="ECO:0000256" key="2">
    <source>
        <dbReference type="ARBA" id="ARBA00022475"/>
    </source>
</evidence>
<keyword evidence="8" id="KW-0472">Membrane</keyword>
<feature type="domain" description="Cadherin" evidence="12">
    <location>
        <begin position="761"/>
        <end position="876"/>
    </location>
</feature>
<evidence type="ECO:0000256" key="3">
    <source>
        <dbReference type="ARBA" id="ARBA00022723"/>
    </source>
</evidence>
<dbReference type="PANTHER" id="PTHR24027">
    <property type="entry name" value="CADHERIN-23"/>
    <property type="match status" value="1"/>
</dbReference>
<dbReference type="PRINTS" id="PR00205">
    <property type="entry name" value="CADHERIN"/>
</dbReference>
<dbReference type="GO" id="GO:0034332">
    <property type="term" value="P:adherens junction organization"/>
    <property type="evidence" value="ECO:0007669"/>
    <property type="project" value="UniProtKB-ARBA"/>
</dbReference>
<dbReference type="GO" id="GO:0045296">
    <property type="term" value="F:cadherin binding"/>
    <property type="evidence" value="ECO:0007669"/>
    <property type="project" value="TreeGrafter"/>
</dbReference>
<dbReference type="SMART" id="SM01055">
    <property type="entry name" value="Cadherin_pro"/>
    <property type="match status" value="1"/>
</dbReference>
<evidence type="ECO:0000313" key="13">
    <source>
        <dbReference type="Ensembl" id="ENSXMAP00000029929.1"/>
    </source>
</evidence>
<dbReference type="Pfam" id="PF00028">
    <property type="entry name" value="Cadherin"/>
    <property type="match status" value="7"/>
</dbReference>
<keyword evidence="6 10" id="KW-0106">Calcium</keyword>
<keyword evidence="14" id="KW-1185">Reference proteome</keyword>
<dbReference type="InterPro" id="IPR015919">
    <property type="entry name" value="Cadherin-like_sf"/>
</dbReference>
<keyword evidence="9" id="KW-0325">Glycoprotein</keyword>
<dbReference type="FunFam" id="2.60.40.60:FF:000011">
    <property type="entry name" value="Cadherin 1"/>
    <property type="match status" value="4"/>
</dbReference>
<sequence>MGTIWFPVWCALFLNVQASPAGHTEDQICEPEFDSESVIFKVTEKHLRPTTIVGKVNFTDCTDVTRLIFTTYDSHFYVETDGTVTVSRWLVLQEGQRRFDIHSWDSKGKKRTVSVVVQYQGDHDAAHSIQSDFPLKDITNNLEDAPQVPILYFPKSNSGLKRRKRFWVVPPLSVSENHRGPYPLALARIRSDIDKVKMTYYRITGPGADEFPVGLFTMDRNTGHLYVTQELDREKQDKYMFQVHAVVDGSAPAEEPMEIIVNVIDQNDNKPVFTFLGNVAESSSIGSEVMKVTATDADEPNNDNSQISYRIVSQEPQQPNPSMFVINPTTGAISVNAAGLDRQKYPEYTLEVKAADMNGEGHSALTKVIISVTPGTELPVPVLHFPSSSEGLRRKKRWIIPPINIAENSRGPFPLHIAQIRSEADKIKKIHYKITGPGADQPPVGLFTMDRDTGHLYVTQELDREKKDRYEFQVHAVVDGSAPAEEPMEIIVNVIDQNDNKPVFTFLGNVAESSSIGSEVMKVTATDADEPNNDNSQISYRIVSQEPQQPNPSMFVINPTTGAIRVNAAGLDRQKYPEYTLEVKAADMNGEGHSALTKVIISVTPGTELPAAQGGGRSRRDADLKIHHSSSEKMFLNLLPLPSEEGMRRRKRSWVIPPLSVPENSRGPFPLKLAQVRSDRSQVTKIIYRLRGPGADQPPVGLFIIDSDSGWLEVTQELDRENQDKYRLEALAVEEGQAEASESIEIIVNVIDQNDNKPVFSRDTFKGEVPQSSAKGFEVMTVQATDPDEENSDNSDVCYRIIRQEPEEPNPSMFAINTTTGLITVDATGLDREKHPQYTLTVVAADMKGEGLMGIAKVILTITDSSSPTGWVIPDITVPENGIGPFPLQLAQIRFNEDETKKILYSISGPGADQPPVGLFTMDGDTGHLYVTQGLDRENQNKYTLQVNAVAEDGGATVGQTQAVVKVTDQNNNKPVFNKDTYEGEVPEASPIGLSENLAWRVLRVFCCNGCGASRHSAGDDWELQVLR</sequence>
<evidence type="ECO:0000256" key="1">
    <source>
        <dbReference type="ARBA" id="ARBA00004236"/>
    </source>
</evidence>
<evidence type="ECO:0000256" key="10">
    <source>
        <dbReference type="PROSITE-ProRule" id="PRU00043"/>
    </source>
</evidence>
<accession>A0A3B5QEA8</accession>
<evidence type="ECO:0000256" key="9">
    <source>
        <dbReference type="ARBA" id="ARBA00023180"/>
    </source>
</evidence>
<dbReference type="FunFam" id="2.60.40.60:FF:000022">
    <property type="entry name" value="Cadherin 2"/>
    <property type="match status" value="3"/>
</dbReference>
<dbReference type="Pfam" id="PF08758">
    <property type="entry name" value="Cadherin_pro"/>
    <property type="match status" value="1"/>
</dbReference>
<dbReference type="SMART" id="SM00112">
    <property type="entry name" value="CA"/>
    <property type="match status" value="7"/>
</dbReference>
<dbReference type="Gene3D" id="2.60.40.60">
    <property type="entry name" value="Cadherins"/>
    <property type="match status" value="8"/>
</dbReference>
<name>A0A3B5QEA8_XIPMA</name>
<dbReference type="GO" id="GO:0007156">
    <property type="term" value="P:homophilic cell adhesion via plasma membrane adhesion molecules"/>
    <property type="evidence" value="ECO:0007669"/>
    <property type="project" value="InterPro"/>
</dbReference>
<dbReference type="PANTHER" id="PTHR24027:SF319">
    <property type="entry name" value="CADHERIN-1"/>
    <property type="match status" value="1"/>
</dbReference>
<keyword evidence="4 11" id="KW-0732">Signal</keyword>
<protein>
    <submittedName>
        <fullName evidence="13">Blastomere cadherin-like</fullName>
    </submittedName>
</protein>
<dbReference type="GO" id="GO:0001841">
    <property type="term" value="P:neural tube formation"/>
    <property type="evidence" value="ECO:0007669"/>
    <property type="project" value="UniProtKB-ARBA"/>
</dbReference>
<feature type="domain" description="Cadherin" evidence="12">
    <location>
        <begin position="876"/>
        <end position="977"/>
    </location>
</feature>
<reference evidence="13" key="3">
    <citation type="submission" date="2025-08" db="UniProtKB">
        <authorList>
            <consortium name="Ensembl"/>
        </authorList>
    </citation>
    <scope>IDENTIFICATION</scope>
    <source>
        <strain evidence="13">JP 163 A</strain>
    </source>
</reference>
<reference evidence="13" key="4">
    <citation type="submission" date="2025-09" db="UniProtKB">
        <authorList>
            <consortium name="Ensembl"/>
        </authorList>
    </citation>
    <scope>IDENTIFICATION</scope>
    <source>
        <strain evidence="13">JP 163 A</strain>
    </source>
</reference>
<dbReference type="Proteomes" id="UP000002852">
    <property type="component" value="Unassembled WGS sequence"/>
</dbReference>
<reference evidence="14" key="2">
    <citation type="journal article" date="2013" name="Nat. Genet.">
        <title>The genome of the platyfish, Xiphophorus maculatus, provides insights into evolutionary adaptation and several complex traits.</title>
        <authorList>
            <person name="Schartl M."/>
            <person name="Walter R.B."/>
            <person name="Shen Y."/>
            <person name="Garcia T."/>
            <person name="Catchen J."/>
            <person name="Amores A."/>
            <person name="Braasch I."/>
            <person name="Chalopin D."/>
            <person name="Volff J.N."/>
            <person name="Lesch K.P."/>
            <person name="Bisazza A."/>
            <person name="Minx P."/>
            <person name="Hillier L."/>
            <person name="Wilson R.K."/>
            <person name="Fuerstenberg S."/>
            <person name="Boore J."/>
            <person name="Searle S."/>
            <person name="Postlethwait J.H."/>
            <person name="Warren W.C."/>
        </authorList>
    </citation>
    <scope>NUCLEOTIDE SEQUENCE [LARGE SCALE GENOMIC DNA]</scope>
    <source>
        <strain evidence="14">JP 163 A</strain>
    </source>
</reference>
<dbReference type="GO" id="GO:0005737">
    <property type="term" value="C:cytoplasm"/>
    <property type="evidence" value="ECO:0007669"/>
    <property type="project" value="TreeGrafter"/>
</dbReference>
<evidence type="ECO:0000259" key="12">
    <source>
        <dbReference type="PROSITE" id="PS50268"/>
    </source>
</evidence>
<dbReference type="GO" id="GO:0008013">
    <property type="term" value="F:beta-catenin binding"/>
    <property type="evidence" value="ECO:0007669"/>
    <property type="project" value="TreeGrafter"/>
</dbReference>
<dbReference type="FunFam" id="2.60.40.60:FF:000191">
    <property type="entry name" value="Cadherin 1"/>
    <property type="match status" value="1"/>
</dbReference>
<dbReference type="Ensembl" id="ENSXMAT00000026683.1">
    <property type="protein sequence ID" value="ENSXMAP00000029929.1"/>
    <property type="gene ID" value="ENSXMAG00000026133.1"/>
</dbReference>
<comment type="subcellular location">
    <subcellularLocation>
        <location evidence="1">Cell membrane</location>
    </subcellularLocation>
</comment>
<dbReference type="GO" id="GO:0000902">
    <property type="term" value="P:cell morphogenesis"/>
    <property type="evidence" value="ECO:0007669"/>
    <property type="project" value="TreeGrafter"/>
</dbReference>
<dbReference type="GO" id="GO:0044331">
    <property type="term" value="P:cell-cell adhesion mediated by cadherin"/>
    <property type="evidence" value="ECO:0007669"/>
    <property type="project" value="TreeGrafter"/>
</dbReference>
<feature type="domain" description="Cadherin" evidence="12">
    <location>
        <begin position="279"/>
        <end position="383"/>
    </location>
</feature>
<dbReference type="PROSITE" id="PS00232">
    <property type="entry name" value="CADHERIN_1"/>
    <property type="match status" value="3"/>
</dbReference>
<feature type="domain" description="Cadherin" evidence="12">
    <location>
        <begin position="397"/>
        <end position="504"/>
    </location>
</feature>
<dbReference type="InterPro" id="IPR020894">
    <property type="entry name" value="Cadherin_CS"/>
</dbReference>
<evidence type="ECO:0000256" key="7">
    <source>
        <dbReference type="ARBA" id="ARBA00022889"/>
    </source>
</evidence>